<reference evidence="10" key="1">
    <citation type="journal article" date="2000" name="Subcell. Biochem.">
        <title>Flavin electron transfer proteins.</title>
        <authorList>
            <person name="Mathews F.S."/>
            <person name="Cunane L."/>
            <person name="Durley R.C."/>
        </authorList>
    </citation>
    <scope>NUCLEOTIDE SEQUENCE</scope>
</reference>
<dbReference type="CDD" id="cd00207">
    <property type="entry name" value="fer2"/>
    <property type="match status" value="1"/>
</dbReference>
<dbReference type="AlphaFoldDB" id="A0A8B6X991"/>
<dbReference type="SUPFAM" id="SSF63380">
    <property type="entry name" value="Riboflavin synthase domain-like"/>
    <property type="match status" value="1"/>
</dbReference>
<dbReference type="PROSITE" id="PS51085">
    <property type="entry name" value="2FE2S_FER_2"/>
    <property type="match status" value="1"/>
</dbReference>
<dbReference type="PRINTS" id="PR00409">
    <property type="entry name" value="PHDIOXRDTASE"/>
</dbReference>
<feature type="domain" description="2Fe-2S ferredoxin-type" evidence="7">
    <location>
        <begin position="268"/>
        <end position="353"/>
    </location>
</feature>
<evidence type="ECO:0000313" key="9">
    <source>
        <dbReference type="Proteomes" id="UP000675920"/>
    </source>
</evidence>
<dbReference type="Gene3D" id="3.10.20.30">
    <property type="match status" value="1"/>
</dbReference>
<reference evidence="10" key="3">
    <citation type="submission" date="2025-08" db="UniProtKB">
        <authorList>
            <consortium name="RefSeq"/>
        </authorList>
    </citation>
    <scope>IDENTIFICATION</scope>
</reference>
<name>A0A8B6X991_9BURK</name>
<evidence type="ECO:0000259" key="8">
    <source>
        <dbReference type="PROSITE" id="PS51384"/>
    </source>
</evidence>
<evidence type="ECO:0000256" key="2">
    <source>
        <dbReference type="ARBA" id="ARBA00022714"/>
    </source>
</evidence>
<evidence type="ECO:0000256" key="4">
    <source>
        <dbReference type="ARBA" id="ARBA00023002"/>
    </source>
</evidence>
<keyword evidence="3" id="KW-0479">Metal-binding</keyword>
<dbReference type="InterPro" id="IPR039261">
    <property type="entry name" value="FNR_nucleotide-bd"/>
</dbReference>
<keyword evidence="2" id="KW-0001">2Fe-2S</keyword>
<dbReference type="SUPFAM" id="SSF54292">
    <property type="entry name" value="2Fe-2S ferredoxin-like"/>
    <property type="match status" value="1"/>
</dbReference>
<reference evidence="10" key="2">
    <citation type="journal article" date="2001" name="FEBS Lett.">
        <title>Ferredoxins of the third kind.</title>
        <authorList>
            <person name="Meyer J."/>
        </authorList>
    </citation>
    <scope>NUCLEOTIDE SEQUENCE</scope>
</reference>
<dbReference type="EC" id="1.-.-.-" evidence="10"/>
<accession>A0A8B6X991</accession>
<keyword evidence="1" id="KW-0285">Flavoprotein</keyword>
<dbReference type="OrthoDB" id="544091at2"/>
<dbReference type="InterPro" id="IPR050415">
    <property type="entry name" value="MRET"/>
</dbReference>
<dbReference type="Proteomes" id="UP000675920">
    <property type="component" value="Unplaced"/>
</dbReference>
<dbReference type="PROSITE" id="PS00197">
    <property type="entry name" value="2FE2S_FER_1"/>
    <property type="match status" value="1"/>
</dbReference>
<keyword evidence="4" id="KW-0560">Oxidoreductase</keyword>
<keyword evidence="6" id="KW-0411">Iron-sulfur</keyword>
<evidence type="ECO:0000256" key="1">
    <source>
        <dbReference type="ARBA" id="ARBA00022630"/>
    </source>
</evidence>
<dbReference type="Pfam" id="PF00175">
    <property type="entry name" value="NAD_binding_1"/>
    <property type="match status" value="1"/>
</dbReference>
<feature type="domain" description="FAD-binding FR-type" evidence="8">
    <location>
        <begin position="10"/>
        <end position="112"/>
    </location>
</feature>
<dbReference type="Gene3D" id="3.40.50.80">
    <property type="entry name" value="Nucleotide-binding domain of ferredoxin-NADP reductase (FNR) module"/>
    <property type="match status" value="1"/>
</dbReference>
<dbReference type="PROSITE" id="PS51384">
    <property type="entry name" value="FAD_FR"/>
    <property type="match status" value="1"/>
</dbReference>
<keyword evidence="9" id="KW-1185">Reference proteome</keyword>
<dbReference type="InterPro" id="IPR001433">
    <property type="entry name" value="OxRdtase_FAD/NAD-bd"/>
</dbReference>
<dbReference type="GO" id="GO:0051537">
    <property type="term" value="F:2 iron, 2 sulfur cluster binding"/>
    <property type="evidence" value="ECO:0007669"/>
    <property type="project" value="UniProtKB-KW"/>
</dbReference>
<proteinExistence type="predicted"/>
<dbReference type="RefSeq" id="WP_051378468.1">
    <property type="nucleotide sequence ID" value="NZ_AXWS01000008.1"/>
</dbReference>
<dbReference type="InterPro" id="IPR036010">
    <property type="entry name" value="2Fe-2S_ferredoxin-like_sf"/>
</dbReference>
<dbReference type="InterPro" id="IPR001041">
    <property type="entry name" value="2Fe-2S_ferredoxin-type"/>
</dbReference>
<evidence type="ECO:0000259" key="7">
    <source>
        <dbReference type="PROSITE" id="PS51085"/>
    </source>
</evidence>
<organism evidence="9 10">
    <name type="scientific">Derxia gummosa DSM 723</name>
    <dbReference type="NCBI Taxonomy" id="1121388"/>
    <lineage>
        <taxon>Bacteria</taxon>
        <taxon>Pseudomonadati</taxon>
        <taxon>Pseudomonadota</taxon>
        <taxon>Betaproteobacteria</taxon>
        <taxon>Burkholderiales</taxon>
        <taxon>Alcaligenaceae</taxon>
        <taxon>Derxia</taxon>
    </lineage>
</organism>
<sequence>MKALASPGRDLTFAVRVARIRDEAAGIRSYELVAPDGAALPGFEAGAHIDVHLPGGLVRQYSLCNPPGETHRYLIGVLRDPASRGGSRALHDEVSEGMTLTVGAPRNLFPLVPQAQRSLLVAGGIGITPMLAMAETLAARGADFALHYCGRSRERMAFLDRLAEPRFAGRVALHVDDGEAAQKLDLAALLAGSATERGATEAGAHALVAADGGAAPAPDAGAHLYVCGPAGFIEAVLGAARAAGWPESRLHCEFFAAEVAPHAGDRAFEVVLASSGRVVTVPADRTVAQALAEAGVDVMLSCEQGVCGTCLTRVLAGEVDHRDQYLTPEEQAANAEFTPCCSRAKSARLVIDL</sequence>
<dbReference type="PANTHER" id="PTHR47354">
    <property type="entry name" value="NADH OXIDOREDUCTASE HCR"/>
    <property type="match status" value="1"/>
</dbReference>
<dbReference type="SUPFAM" id="SSF52343">
    <property type="entry name" value="Ferredoxin reductase-like, C-terminal NADP-linked domain"/>
    <property type="match status" value="1"/>
</dbReference>
<dbReference type="GO" id="GO:0046872">
    <property type="term" value="F:metal ion binding"/>
    <property type="evidence" value="ECO:0007669"/>
    <property type="project" value="UniProtKB-KW"/>
</dbReference>
<evidence type="ECO:0000313" key="10">
    <source>
        <dbReference type="RefSeq" id="WP_051378468.1"/>
    </source>
</evidence>
<dbReference type="Gene3D" id="2.40.30.10">
    <property type="entry name" value="Translation factors"/>
    <property type="match status" value="1"/>
</dbReference>
<dbReference type="InterPro" id="IPR006058">
    <property type="entry name" value="2Fe2S_fd_BS"/>
</dbReference>
<dbReference type="PANTHER" id="PTHR47354:SF1">
    <property type="entry name" value="CARNITINE MONOOXYGENASE REDUCTASE SUBUNIT"/>
    <property type="match status" value="1"/>
</dbReference>
<evidence type="ECO:0000256" key="6">
    <source>
        <dbReference type="ARBA" id="ARBA00023014"/>
    </source>
</evidence>
<dbReference type="Pfam" id="PF00111">
    <property type="entry name" value="Fer2"/>
    <property type="match status" value="1"/>
</dbReference>
<keyword evidence="5" id="KW-0408">Iron</keyword>
<dbReference type="CDD" id="cd06185">
    <property type="entry name" value="PDR_like"/>
    <property type="match status" value="1"/>
</dbReference>
<dbReference type="InterPro" id="IPR017927">
    <property type="entry name" value="FAD-bd_FR_type"/>
</dbReference>
<dbReference type="InterPro" id="IPR012675">
    <property type="entry name" value="Beta-grasp_dom_sf"/>
</dbReference>
<dbReference type="InterPro" id="IPR017938">
    <property type="entry name" value="Riboflavin_synthase-like_b-brl"/>
</dbReference>
<evidence type="ECO:0000256" key="3">
    <source>
        <dbReference type="ARBA" id="ARBA00022723"/>
    </source>
</evidence>
<protein>
    <submittedName>
        <fullName evidence="10">PDR/VanB family oxidoreductase</fullName>
        <ecNumber evidence="10">1.-.-.-</ecNumber>
    </submittedName>
</protein>
<dbReference type="GO" id="GO:0016491">
    <property type="term" value="F:oxidoreductase activity"/>
    <property type="evidence" value="ECO:0007669"/>
    <property type="project" value="UniProtKB-KW"/>
</dbReference>
<evidence type="ECO:0000256" key="5">
    <source>
        <dbReference type="ARBA" id="ARBA00023004"/>
    </source>
</evidence>